<reference evidence="2 3" key="1">
    <citation type="submission" date="2018-06" db="EMBL/GenBank/DDBJ databases">
        <title>Mucibacter soli gen. nov., sp. nov., a new member of the family Chitinophagaceae producing mucin.</title>
        <authorList>
            <person name="Kim M.-K."/>
            <person name="Park S."/>
            <person name="Kim T.-S."/>
            <person name="Joung Y."/>
            <person name="Han J.-H."/>
            <person name="Kim S.B."/>
        </authorList>
    </citation>
    <scope>NUCLEOTIDE SEQUENCE [LARGE SCALE GENOMIC DNA]</scope>
    <source>
        <strain evidence="2 3">R1-15</strain>
    </source>
</reference>
<comment type="caution">
    <text evidence="2">The sequence shown here is derived from an EMBL/GenBank/DDBJ whole genome shotgun (WGS) entry which is preliminary data.</text>
</comment>
<proteinExistence type="predicted"/>
<dbReference type="PANTHER" id="PTHR42828">
    <property type="entry name" value="DHBP SYNTHASE RIBB-LIKE ALPHA/BETA DOMAIN-CONTAINING PROTEIN"/>
    <property type="match status" value="1"/>
</dbReference>
<dbReference type="RefSeq" id="WP_110997819.1">
    <property type="nucleotide sequence ID" value="NZ_QKTW01000007.1"/>
</dbReference>
<name>A0A2W2BDW7_9BACT</name>
<dbReference type="PANTHER" id="PTHR42828:SF3">
    <property type="entry name" value="THREONYLCARBAMOYL-AMP SYNTHASE"/>
    <property type="match status" value="1"/>
</dbReference>
<dbReference type="InterPro" id="IPR006070">
    <property type="entry name" value="Sua5-like_dom"/>
</dbReference>
<dbReference type="SUPFAM" id="SSF55821">
    <property type="entry name" value="YrdC/RibB"/>
    <property type="match status" value="1"/>
</dbReference>
<dbReference type="GO" id="GO:0003725">
    <property type="term" value="F:double-stranded RNA binding"/>
    <property type="evidence" value="ECO:0007669"/>
    <property type="project" value="InterPro"/>
</dbReference>
<evidence type="ECO:0000313" key="2">
    <source>
        <dbReference type="EMBL" id="PZF74077.1"/>
    </source>
</evidence>
<protein>
    <submittedName>
        <fullName evidence="2">Threonylcarbamoyl-AMP synthase</fullName>
    </submittedName>
</protein>
<dbReference type="PROSITE" id="PS51163">
    <property type="entry name" value="YRDC"/>
    <property type="match status" value="1"/>
</dbReference>
<dbReference type="NCBIfam" id="TIGR00057">
    <property type="entry name" value="L-threonylcarbamoyladenylate synthase"/>
    <property type="match status" value="1"/>
</dbReference>
<dbReference type="EMBL" id="QKTW01000007">
    <property type="protein sequence ID" value="PZF74077.1"/>
    <property type="molecule type" value="Genomic_DNA"/>
</dbReference>
<accession>A0A2W2BDW7</accession>
<dbReference type="InterPro" id="IPR052532">
    <property type="entry name" value="SUA5_domain"/>
</dbReference>
<dbReference type="InterPro" id="IPR017945">
    <property type="entry name" value="DHBP_synth_RibB-like_a/b_dom"/>
</dbReference>
<gene>
    <name evidence="2" type="ORF">DN068_05140</name>
</gene>
<sequence>MLLHIHPDNPQQRNINTVVESLRKGGVIIYPTDTIYGLGCDIYNTAAIERICRIKGIDPKKAQFSFICSDLSNLSDYAKSIDTPIFRILKRALPGPYTFILEASREVPKLLKTKKDTVGIRVPDHKITQMLVRELGHPIMSVSLPMQGDVEYYTDPEQMHDLFEKLVDIVIDSGPGNIVPSTVVDCTSGEPELIREGAGPWEGLFD</sequence>
<organism evidence="2 3">
    <name type="scientific">Taibaiella soli</name>
    <dbReference type="NCBI Taxonomy" id="1649169"/>
    <lineage>
        <taxon>Bacteria</taxon>
        <taxon>Pseudomonadati</taxon>
        <taxon>Bacteroidota</taxon>
        <taxon>Chitinophagia</taxon>
        <taxon>Chitinophagales</taxon>
        <taxon>Chitinophagaceae</taxon>
        <taxon>Taibaiella</taxon>
    </lineage>
</organism>
<dbReference type="Pfam" id="PF01300">
    <property type="entry name" value="Sua5_yciO_yrdC"/>
    <property type="match status" value="1"/>
</dbReference>
<keyword evidence="3" id="KW-1185">Reference proteome</keyword>
<evidence type="ECO:0000259" key="1">
    <source>
        <dbReference type="PROSITE" id="PS51163"/>
    </source>
</evidence>
<dbReference type="OrthoDB" id="9814580at2"/>
<feature type="domain" description="YrdC-like" evidence="1">
    <location>
        <begin position="12"/>
        <end position="199"/>
    </location>
</feature>
<dbReference type="Proteomes" id="UP000248745">
    <property type="component" value="Unassembled WGS sequence"/>
</dbReference>
<dbReference type="Gene3D" id="3.90.870.10">
    <property type="entry name" value="DHBP synthase"/>
    <property type="match status" value="1"/>
</dbReference>
<dbReference type="AlphaFoldDB" id="A0A2W2BDW7"/>
<evidence type="ECO:0000313" key="3">
    <source>
        <dbReference type="Proteomes" id="UP000248745"/>
    </source>
</evidence>